<dbReference type="EMBL" id="WHUW01000027">
    <property type="protein sequence ID" value="KAF8434834.1"/>
    <property type="molecule type" value="Genomic_DNA"/>
</dbReference>
<gene>
    <name evidence="1" type="ORF">L210DRAFT_902012</name>
</gene>
<evidence type="ECO:0000313" key="1">
    <source>
        <dbReference type="EMBL" id="KAF8434834.1"/>
    </source>
</evidence>
<keyword evidence="2" id="KW-1185">Reference proteome</keyword>
<proteinExistence type="predicted"/>
<dbReference type="AlphaFoldDB" id="A0AAD4BN08"/>
<protein>
    <submittedName>
        <fullName evidence="1">Uncharacterized protein</fullName>
    </submittedName>
</protein>
<accession>A0AAD4BN08</accession>
<dbReference type="Proteomes" id="UP001194468">
    <property type="component" value="Unassembled WGS sequence"/>
</dbReference>
<organism evidence="1 2">
    <name type="scientific">Boletus edulis BED1</name>
    <dbReference type="NCBI Taxonomy" id="1328754"/>
    <lineage>
        <taxon>Eukaryota</taxon>
        <taxon>Fungi</taxon>
        <taxon>Dikarya</taxon>
        <taxon>Basidiomycota</taxon>
        <taxon>Agaricomycotina</taxon>
        <taxon>Agaricomycetes</taxon>
        <taxon>Agaricomycetidae</taxon>
        <taxon>Boletales</taxon>
        <taxon>Boletineae</taxon>
        <taxon>Boletaceae</taxon>
        <taxon>Boletoideae</taxon>
        <taxon>Boletus</taxon>
    </lineage>
</organism>
<comment type="caution">
    <text evidence="1">The sequence shown here is derived from an EMBL/GenBank/DDBJ whole genome shotgun (WGS) entry which is preliminary data.</text>
</comment>
<sequence length="148" mass="17055">MKLCMKHPRLGSLRRFLDSVPLSRSLLVQYAFPTLICSSHPASQFHLTPFDLHLHLASILVVELRVHILSLFGCRSFASNITISRRWTTSLRFQKHWVSWPKSLFCIYCAHPCILLVLLYSLQKSLSLLGSLIHLLHPPSFFLPHRIS</sequence>
<reference evidence="1" key="1">
    <citation type="submission" date="2019-10" db="EMBL/GenBank/DDBJ databases">
        <authorList>
            <consortium name="DOE Joint Genome Institute"/>
            <person name="Kuo A."/>
            <person name="Miyauchi S."/>
            <person name="Kiss E."/>
            <person name="Drula E."/>
            <person name="Kohler A."/>
            <person name="Sanchez-Garcia M."/>
            <person name="Andreopoulos B."/>
            <person name="Barry K.W."/>
            <person name="Bonito G."/>
            <person name="Buee M."/>
            <person name="Carver A."/>
            <person name="Chen C."/>
            <person name="Cichocki N."/>
            <person name="Clum A."/>
            <person name="Culley D."/>
            <person name="Crous P.W."/>
            <person name="Fauchery L."/>
            <person name="Girlanda M."/>
            <person name="Hayes R."/>
            <person name="Keri Z."/>
            <person name="LaButti K."/>
            <person name="Lipzen A."/>
            <person name="Lombard V."/>
            <person name="Magnuson J."/>
            <person name="Maillard F."/>
            <person name="Morin E."/>
            <person name="Murat C."/>
            <person name="Nolan M."/>
            <person name="Ohm R."/>
            <person name="Pangilinan J."/>
            <person name="Pereira M."/>
            <person name="Perotto S."/>
            <person name="Peter M."/>
            <person name="Riley R."/>
            <person name="Sitrit Y."/>
            <person name="Stielow B."/>
            <person name="Szollosi G."/>
            <person name="Zifcakova L."/>
            <person name="Stursova M."/>
            <person name="Spatafora J.W."/>
            <person name="Tedersoo L."/>
            <person name="Vaario L.-M."/>
            <person name="Yamada A."/>
            <person name="Yan M."/>
            <person name="Wang P."/>
            <person name="Xu J."/>
            <person name="Bruns T."/>
            <person name="Baldrian P."/>
            <person name="Vilgalys R."/>
            <person name="Henrissat B."/>
            <person name="Grigoriev I.V."/>
            <person name="Hibbett D."/>
            <person name="Nagy L.G."/>
            <person name="Martin F.M."/>
        </authorList>
    </citation>
    <scope>NUCLEOTIDE SEQUENCE</scope>
    <source>
        <strain evidence="1">BED1</strain>
    </source>
</reference>
<reference evidence="1" key="2">
    <citation type="journal article" date="2020" name="Nat. Commun.">
        <title>Large-scale genome sequencing of mycorrhizal fungi provides insights into the early evolution of symbiotic traits.</title>
        <authorList>
            <person name="Miyauchi S."/>
            <person name="Kiss E."/>
            <person name="Kuo A."/>
            <person name="Drula E."/>
            <person name="Kohler A."/>
            <person name="Sanchez-Garcia M."/>
            <person name="Morin E."/>
            <person name="Andreopoulos B."/>
            <person name="Barry K.W."/>
            <person name="Bonito G."/>
            <person name="Buee M."/>
            <person name="Carver A."/>
            <person name="Chen C."/>
            <person name="Cichocki N."/>
            <person name="Clum A."/>
            <person name="Culley D."/>
            <person name="Crous P.W."/>
            <person name="Fauchery L."/>
            <person name="Girlanda M."/>
            <person name="Hayes R.D."/>
            <person name="Keri Z."/>
            <person name="LaButti K."/>
            <person name="Lipzen A."/>
            <person name="Lombard V."/>
            <person name="Magnuson J."/>
            <person name="Maillard F."/>
            <person name="Murat C."/>
            <person name="Nolan M."/>
            <person name="Ohm R.A."/>
            <person name="Pangilinan J."/>
            <person name="Pereira M.F."/>
            <person name="Perotto S."/>
            <person name="Peter M."/>
            <person name="Pfister S."/>
            <person name="Riley R."/>
            <person name="Sitrit Y."/>
            <person name="Stielow J.B."/>
            <person name="Szollosi G."/>
            <person name="Zifcakova L."/>
            <person name="Stursova M."/>
            <person name="Spatafora J.W."/>
            <person name="Tedersoo L."/>
            <person name="Vaario L.M."/>
            <person name="Yamada A."/>
            <person name="Yan M."/>
            <person name="Wang P."/>
            <person name="Xu J."/>
            <person name="Bruns T."/>
            <person name="Baldrian P."/>
            <person name="Vilgalys R."/>
            <person name="Dunand C."/>
            <person name="Henrissat B."/>
            <person name="Grigoriev I.V."/>
            <person name="Hibbett D."/>
            <person name="Nagy L.G."/>
            <person name="Martin F.M."/>
        </authorList>
    </citation>
    <scope>NUCLEOTIDE SEQUENCE</scope>
    <source>
        <strain evidence="1">BED1</strain>
    </source>
</reference>
<name>A0AAD4BN08_BOLED</name>
<evidence type="ECO:0000313" key="2">
    <source>
        <dbReference type="Proteomes" id="UP001194468"/>
    </source>
</evidence>